<dbReference type="eggNOG" id="COG1171">
    <property type="taxonomic scope" value="Bacteria"/>
</dbReference>
<dbReference type="Pfam" id="PF00291">
    <property type="entry name" value="PALP"/>
    <property type="match status" value="1"/>
</dbReference>
<dbReference type="NCBIfam" id="NF006058">
    <property type="entry name" value="PRK08206.1"/>
    <property type="match status" value="1"/>
</dbReference>
<feature type="domain" description="Tryptophan synthase beta chain-like PALP" evidence="3">
    <location>
        <begin position="38"/>
        <end position="351"/>
    </location>
</feature>
<dbReference type="STRING" id="1461582.BN1048_01498"/>
<proteinExistence type="predicted"/>
<reference evidence="4 5" key="1">
    <citation type="submission" date="2014-07" db="EMBL/GenBank/DDBJ databases">
        <authorList>
            <person name="Urmite Genomes Urmite Genomes"/>
        </authorList>
    </citation>
    <scope>NUCLEOTIDE SEQUENCE [LARGE SCALE GENOMIC DNA]</scope>
    <source>
        <strain evidence="4 5">13MG44_air</strain>
    </source>
</reference>
<protein>
    <submittedName>
        <fullName evidence="4">Diaminopropionate ammonia-lyase</fullName>
    </submittedName>
</protein>
<dbReference type="GO" id="GO:0008838">
    <property type="term" value="F:diaminopropionate ammonia-lyase activity"/>
    <property type="evidence" value="ECO:0007669"/>
    <property type="project" value="InterPro"/>
</dbReference>
<accession>A0A078M8R5</accession>
<dbReference type="NCBIfam" id="TIGR01747">
    <property type="entry name" value="diampropi_NH3ly"/>
    <property type="match status" value="1"/>
</dbReference>
<organism evidence="4 5">
    <name type="scientific">Jeotgalicoccus saudimassiliensis</name>
    <dbReference type="NCBI Taxonomy" id="1461582"/>
    <lineage>
        <taxon>Bacteria</taxon>
        <taxon>Bacillati</taxon>
        <taxon>Bacillota</taxon>
        <taxon>Bacilli</taxon>
        <taxon>Bacillales</taxon>
        <taxon>Staphylococcaceae</taxon>
        <taxon>Jeotgalicoccus</taxon>
    </lineage>
</organism>
<evidence type="ECO:0000256" key="1">
    <source>
        <dbReference type="ARBA" id="ARBA00001933"/>
    </source>
</evidence>
<evidence type="ECO:0000313" key="4">
    <source>
        <dbReference type="EMBL" id="CEA01812.1"/>
    </source>
</evidence>
<comment type="cofactor">
    <cofactor evidence="1">
        <name>pyridoxal 5'-phosphate</name>
        <dbReference type="ChEBI" id="CHEBI:597326"/>
    </cofactor>
</comment>
<dbReference type="AlphaFoldDB" id="A0A078M8R5"/>
<dbReference type="InterPro" id="IPR001926">
    <property type="entry name" value="TrpB-like_PALP"/>
</dbReference>
<evidence type="ECO:0000313" key="5">
    <source>
        <dbReference type="Proteomes" id="UP000044136"/>
    </source>
</evidence>
<dbReference type="SUPFAM" id="SSF53686">
    <property type="entry name" value="Tryptophan synthase beta subunit-like PLP-dependent enzymes"/>
    <property type="match status" value="1"/>
</dbReference>
<dbReference type="HOGENOM" id="CLU_021802_8_0_9"/>
<dbReference type="OrthoDB" id="34584at2"/>
<dbReference type="EMBL" id="CCSE01000001">
    <property type="protein sequence ID" value="CEA01812.1"/>
    <property type="molecule type" value="Genomic_DNA"/>
</dbReference>
<dbReference type="InterPro" id="IPR036052">
    <property type="entry name" value="TrpB-like_PALP_sf"/>
</dbReference>
<gene>
    <name evidence="4" type="primary">ygeX</name>
    <name evidence="4" type="ORF">BN1048_01498</name>
</gene>
<dbReference type="GO" id="GO:1901605">
    <property type="term" value="P:alpha-amino acid metabolic process"/>
    <property type="evidence" value="ECO:0007669"/>
    <property type="project" value="UniProtKB-ARBA"/>
</dbReference>
<dbReference type="Proteomes" id="UP000044136">
    <property type="component" value="Unassembled WGS sequence"/>
</dbReference>
<dbReference type="PANTHER" id="PTHR42937:SF1">
    <property type="entry name" value="DIAMINOPROPIONATE AMMONIA-LYASE"/>
    <property type="match status" value="1"/>
</dbReference>
<dbReference type="PANTHER" id="PTHR42937">
    <property type="match status" value="1"/>
</dbReference>
<dbReference type="InterPro" id="IPR010081">
    <property type="entry name" value="DiNH2opropionate_NH3_lyase"/>
</dbReference>
<name>A0A078M8R5_9STAP</name>
<keyword evidence="5" id="KW-1185">Reference proteome</keyword>
<dbReference type="CDD" id="cd00640">
    <property type="entry name" value="Trp-synth-beta_II"/>
    <property type="match status" value="1"/>
</dbReference>
<dbReference type="Gene3D" id="3.40.50.1100">
    <property type="match status" value="3"/>
</dbReference>
<evidence type="ECO:0000259" key="3">
    <source>
        <dbReference type="Pfam" id="PF00291"/>
    </source>
</evidence>
<keyword evidence="2" id="KW-0663">Pyridoxal phosphate</keyword>
<evidence type="ECO:0000256" key="2">
    <source>
        <dbReference type="ARBA" id="ARBA00022898"/>
    </source>
</evidence>
<dbReference type="RefSeq" id="WP_035809900.1">
    <property type="nucleotide sequence ID" value="NZ_CCSE01000001.1"/>
</dbReference>
<keyword evidence="4" id="KW-0456">Lyase</keyword>
<dbReference type="GO" id="GO:0030170">
    <property type="term" value="F:pyridoxal phosphate binding"/>
    <property type="evidence" value="ECO:0007669"/>
    <property type="project" value="InterPro"/>
</dbReference>
<sequence length="397" mass="43780">MKITNNVFKSTSFENPLFNNFSADVLTEILNFHQTVPGYKETPLYSLNDFSSSTGIGNVYIKDESHRFGLNAFKGLGSIYSAAGYLKERHSIEFSTLDELLAQLQDKTPETFVTATDGNHGKGIAWAAQLLKQRALVYMPKNTRESRVEAIEALGGEVTVTELNYDDTVRYASNIAHENNWQLMQDTSWDGYEDIPLKIMQGYSAIISEIRVQLKDDFNELTHVFLQAGVGSFAGAMAASLIQSMDHTNIKIVIVEPDNASCLYKSAEHTSGKPQNAGGDLQTIMAGLSCGEPSTQGWSILKDSAEAFIHCGDEISQKGMRKLGYPAGKDEKIISGESGSVTIGTLHEIMTNNDLKNVKEQLGLNKKSRVLLINTEGDTDPENYERVMNDCHGINEK</sequence>